<dbReference type="EMBL" id="WMFL01000077">
    <property type="protein sequence ID" value="NJI02473.1"/>
    <property type="molecule type" value="Genomic_DNA"/>
</dbReference>
<dbReference type="AlphaFoldDB" id="A0A2T4MK07"/>
<feature type="transmembrane region" description="Helical" evidence="5">
    <location>
        <begin position="56"/>
        <end position="73"/>
    </location>
</feature>
<feature type="transmembrane region" description="Helical" evidence="5">
    <location>
        <begin position="108"/>
        <end position="127"/>
    </location>
</feature>
<keyword evidence="4 5" id="KW-0472">Membrane</keyword>
<evidence type="ECO:0000313" key="9">
    <source>
        <dbReference type="Proteomes" id="UP000195208"/>
    </source>
</evidence>
<dbReference type="Proteomes" id="UP000646308">
    <property type="component" value="Unassembled WGS sequence"/>
</dbReference>
<dbReference type="InterPro" id="IPR051784">
    <property type="entry name" value="Nod_factor_ABC_transporter"/>
</dbReference>
<evidence type="ECO:0000256" key="3">
    <source>
        <dbReference type="ARBA" id="ARBA00022989"/>
    </source>
</evidence>
<evidence type="ECO:0000313" key="10">
    <source>
        <dbReference type="Proteomes" id="UP000646308"/>
    </source>
</evidence>
<evidence type="ECO:0000256" key="5">
    <source>
        <dbReference type="SAM" id="Phobius"/>
    </source>
</evidence>
<dbReference type="InterPro" id="IPR013525">
    <property type="entry name" value="ABC2_TM"/>
</dbReference>
<feature type="transmembrane region" description="Helical" evidence="5">
    <location>
        <begin position="217"/>
        <end position="240"/>
    </location>
</feature>
<evidence type="ECO:0000313" key="7">
    <source>
        <dbReference type="EMBL" id="NJI02473.1"/>
    </source>
</evidence>
<name>A0A2T4MK07_9STAP</name>
<evidence type="ECO:0000256" key="4">
    <source>
        <dbReference type="ARBA" id="ARBA00023136"/>
    </source>
</evidence>
<dbReference type="EMBL" id="NEFX01000001">
    <property type="protein sequence ID" value="OTW32204.1"/>
    <property type="molecule type" value="Genomic_DNA"/>
</dbReference>
<dbReference type="PANTHER" id="PTHR43229">
    <property type="entry name" value="NODULATION PROTEIN J"/>
    <property type="match status" value="1"/>
</dbReference>
<dbReference type="Proteomes" id="UP000195208">
    <property type="component" value="Unassembled WGS sequence"/>
</dbReference>
<dbReference type="PANTHER" id="PTHR43229:SF3">
    <property type="entry name" value="ABC-TYPE MULTIDRUG TRANSPORT SYSTEM, PERMEASE COMPONENT"/>
    <property type="match status" value="1"/>
</dbReference>
<keyword evidence="2 5" id="KW-0812">Transmembrane</keyword>
<reference evidence="8 9" key="1">
    <citation type="submission" date="2017-04" db="EMBL/GenBank/DDBJ databases">
        <title>Staphylococcus agnetis, a potential pathogen in the broiler production.</title>
        <authorList>
            <person name="Poulsen L."/>
        </authorList>
    </citation>
    <scope>NUCLEOTIDE SEQUENCE [LARGE SCALE GENOMIC DNA]</scope>
    <source>
        <strain evidence="8 9">723_310714_2_2_spleen</strain>
    </source>
</reference>
<feature type="domain" description="ABC-2 type transporter transmembrane" evidence="6">
    <location>
        <begin position="54"/>
        <end position="235"/>
    </location>
</feature>
<feature type="transmembrane region" description="Helical" evidence="5">
    <location>
        <begin position="133"/>
        <end position="152"/>
    </location>
</feature>
<feature type="transmembrane region" description="Helical" evidence="5">
    <location>
        <begin position="164"/>
        <end position="185"/>
    </location>
</feature>
<evidence type="ECO:0000313" key="8">
    <source>
        <dbReference type="EMBL" id="OTW32204.1"/>
    </source>
</evidence>
<dbReference type="Pfam" id="PF12698">
    <property type="entry name" value="ABC2_membrane_3"/>
    <property type="match status" value="1"/>
</dbReference>
<keyword evidence="3 5" id="KW-1133">Transmembrane helix</keyword>
<protein>
    <submittedName>
        <fullName evidence="7">ABC transporter permease</fullName>
    </submittedName>
</protein>
<dbReference type="GO" id="GO:0016020">
    <property type="term" value="C:membrane"/>
    <property type="evidence" value="ECO:0007669"/>
    <property type="project" value="UniProtKB-SubCell"/>
</dbReference>
<keyword evidence="9" id="KW-1185">Reference proteome</keyword>
<reference evidence="7" key="2">
    <citation type="submission" date="2019-11" db="EMBL/GenBank/DDBJ databases">
        <title>Whole genome comparisons of Staphylococcus agnetis isolates from cattle and chickens.</title>
        <authorList>
            <person name="Rhoads D."/>
            <person name="Shwani A."/>
            <person name="Adkins P."/>
            <person name="Calcutt M."/>
            <person name="Middleton J."/>
        </authorList>
    </citation>
    <scope>NUCLEOTIDE SEQUENCE</scope>
    <source>
        <strain evidence="7">1387</strain>
    </source>
</reference>
<evidence type="ECO:0000256" key="1">
    <source>
        <dbReference type="ARBA" id="ARBA00004141"/>
    </source>
</evidence>
<evidence type="ECO:0000259" key="6">
    <source>
        <dbReference type="Pfam" id="PF12698"/>
    </source>
</evidence>
<evidence type="ECO:0000256" key="2">
    <source>
        <dbReference type="ARBA" id="ARBA00022692"/>
    </source>
</evidence>
<dbReference type="GO" id="GO:0140359">
    <property type="term" value="F:ABC-type transporter activity"/>
    <property type="evidence" value="ECO:0007669"/>
    <property type="project" value="InterPro"/>
</dbReference>
<feature type="transmembrane region" description="Helical" evidence="5">
    <location>
        <begin position="21"/>
        <end position="44"/>
    </location>
</feature>
<comment type="caution">
    <text evidence="7">The sequence shown here is derived from an EMBL/GenBank/DDBJ whole genome shotgun (WGS) entry which is preliminary data.</text>
</comment>
<accession>A0A2T4MK07</accession>
<dbReference type="OrthoDB" id="63188at2"/>
<organism evidence="7 10">
    <name type="scientific">Staphylococcus agnetis</name>
    <dbReference type="NCBI Taxonomy" id="985762"/>
    <lineage>
        <taxon>Bacteria</taxon>
        <taxon>Bacillati</taxon>
        <taxon>Bacillota</taxon>
        <taxon>Bacilli</taxon>
        <taxon>Bacillales</taxon>
        <taxon>Staphylococcaceae</taxon>
        <taxon>Staphylococcus</taxon>
    </lineage>
</organism>
<gene>
    <name evidence="8" type="ORF">B9M88_00575</name>
    <name evidence="7" type="ORF">GLV84_06515</name>
</gene>
<proteinExistence type="predicted"/>
<comment type="subcellular location">
    <subcellularLocation>
        <location evidence="1">Membrane</location>
        <topology evidence="1">Multi-pass membrane protein</topology>
    </subcellularLocation>
</comment>
<sequence>MMTMMMTLIQFELKQCAKQKRNIIIFIVIPICFYIIAMIQATALPLKDFEQFRRNYLIHMAILSAISYVLITLPQELALERKMGWLKRLVNTEVTYLHYFISKICKTLMLSAFAILCLCITGVVFGIDMTMLQWGMAFVMILIGTLVLYPFAYGLASIQKLSRVTAYSNLIYVLLILLGGLWIPLDQLPEIFQIMAQWLPIMHIQNVVIFYLNTGEILWLSVVKIIIYCIILLIIIRLFIRKVGDFS</sequence>